<keyword evidence="1" id="KW-0812">Transmembrane</keyword>
<dbReference type="AlphaFoldDB" id="A0A0B8NMP8"/>
<reference evidence="2 3" key="2">
    <citation type="submission" date="2015-01" db="EMBL/GenBank/DDBJ databases">
        <authorList>
            <consortium name="NBRP consortium"/>
            <person name="Sawabe T."/>
            <person name="Meirelles P."/>
            <person name="Feng G."/>
            <person name="Sayaka M."/>
            <person name="Hattori M."/>
            <person name="Ohkuma M."/>
        </authorList>
    </citation>
    <scope>NUCLEOTIDE SEQUENCE [LARGE SCALE GENOMIC DNA]</scope>
    <source>
        <strain evidence="3">JCM 19231</strain>
    </source>
</reference>
<keyword evidence="3" id="KW-1185">Reference proteome</keyword>
<protein>
    <submittedName>
        <fullName evidence="2">Acriflavin resistance protein</fullName>
    </submittedName>
</protein>
<dbReference type="Proteomes" id="UP000031671">
    <property type="component" value="Unassembled WGS sequence"/>
</dbReference>
<evidence type="ECO:0000256" key="1">
    <source>
        <dbReference type="SAM" id="Phobius"/>
    </source>
</evidence>
<keyword evidence="1" id="KW-1133">Transmembrane helix</keyword>
<name>A0A0B8NMP8_9VIBR</name>
<sequence length="65" mass="7002">MGALTTALGMIPLLSDLLFDQMAATIIGGLVAATVLSLFVMPALYRLTTKEEATELKQSYLLNRT</sequence>
<keyword evidence="1" id="KW-0472">Membrane</keyword>
<evidence type="ECO:0000313" key="2">
    <source>
        <dbReference type="EMBL" id="GAM55905.1"/>
    </source>
</evidence>
<comment type="caution">
    <text evidence="2">The sequence shown here is derived from an EMBL/GenBank/DDBJ whole genome shotgun (WGS) entry which is preliminary data.</text>
</comment>
<proteinExistence type="predicted"/>
<accession>A0A0B8NMP8</accession>
<reference evidence="2 3" key="1">
    <citation type="submission" date="2015-01" db="EMBL/GenBank/DDBJ databases">
        <title>Vibrio sp. C1 JCM 19231 whole genome shotgun sequence.</title>
        <authorList>
            <person name="Sawabe T."/>
            <person name="Meirelles P."/>
            <person name="Feng G."/>
            <person name="Sayaka M."/>
            <person name="Hattori M."/>
            <person name="Ohkuma M."/>
        </authorList>
    </citation>
    <scope>NUCLEOTIDE SEQUENCE [LARGE SCALE GENOMIC DNA]</scope>
    <source>
        <strain evidence="3">JCM 19231</strain>
    </source>
</reference>
<organism evidence="2 3">
    <name type="scientific">Vibrio ishigakensis</name>
    <dbReference type="NCBI Taxonomy" id="1481914"/>
    <lineage>
        <taxon>Bacteria</taxon>
        <taxon>Pseudomonadati</taxon>
        <taxon>Pseudomonadota</taxon>
        <taxon>Gammaproteobacteria</taxon>
        <taxon>Vibrionales</taxon>
        <taxon>Vibrionaceae</taxon>
        <taxon>Vibrio</taxon>
    </lineage>
</organism>
<gene>
    <name evidence="2" type="ORF">JCM19231_5052</name>
</gene>
<feature type="transmembrane region" description="Helical" evidence="1">
    <location>
        <begin position="22"/>
        <end position="45"/>
    </location>
</feature>
<dbReference type="EMBL" id="BBRZ01000020">
    <property type="protein sequence ID" value="GAM55905.1"/>
    <property type="molecule type" value="Genomic_DNA"/>
</dbReference>
<dbReference type="SUPFAM" id="SSF82866">
    <property type="entry name" value="Multidrug efflux transporter AcrB transmembrane domain"/>
    <property type="match status" value="1"/>
</dbReference>
<evidence type="ECO:0000313" key="3">
    <source>
        <dbReference type="Proteomes" id="UP000031671"/>
    </source>
</evidence>
<dbReference type="Gene3D" id="1.20.1640.10">
    <property type="entry name" value="Multidrug efflux transporter AcrB transmembrane domain"/>
    <property type="match status" value="1"/>
</dbReference>